<dbReference type="InterPro" id="IPR001322">
    <property type="entry name" value="Lamin_tail_dom"/>
</dbReference>
<sequence>MIHRLLSRTRTTLTLVALAHAACGGDGGGSSETDPTGSDTSGAPPAAGALRLNELTSKSPAEGPYAGMGDAIEIVNPGAEAVDLSGWKLSDDPGLAADKTYEFPAGTTLAPGGYLVLVAFDDLTGAGDFPFGISSTGAETLSLVDANQTLVDQVEVDGARALVSYCRVPDADGAWGNCVQTLGAANVVAPSTCGDGTIEGDEACDGVDLDGLACADLGFAGGALTCTAVSCRLDATACDAGAEVVINELEAVDDRIELHNAGADAVDLTGWILTDRFAPGYDPTGDAEKLVFAAGTELAPGGYLVVAKGDLAGQHPFGLASDGDGVTLVRADLTPADHVTYGPEQAEISYCALPDGPGGAWTADCIPSFGAANAAP</sequence>
<gene>
    <name evidence="4" type="ORF">OV079_21635</name>
</gene>
<feature type="region of interest" description="Disordered" evidence="1">
    <location>
        <begin position="24"/>
        <end position="47"/>
    </location>
</feature>
<feature type="chain" id="PRO_5040960921" evidence="2">
    <location>
        <begin position="22"/>
        <end position="376"/>
    </location>
</feature>
<feature type="compositionally biased region" description="Polar residues" evidence="1">
    <location>
        <begin position="31"/>
        <end position="41"/>
    </location>
</feature>
<comment type="caution">
    <text evidence="4">The sequence shown here is derived from an EMBL/GenBank/DDBJ whole genome shotgun (WGS) entry which is preliminary data.</text>
</comment>
<dbReference type="Pfam" id="PF00932">
    <property type="entry name" value="LTD"/>
    <property type="match status" value="2"/>
</dbReference>
<keyword evidence="2" id="KW-0732">Signal</keyword>
<dbReference type="AlphaFoldDB" id="A0A9X3IYJ9"/>
<accession>A0A9X3IYJ9</accession>
<feature type="domain" description="LTD" evidence="3">
    <location>
        <begin position="227"/>
        <end position="343"/>
    </location>
</feature>
<dbReference type="SUPFAM" id="SSF74853">
    <property type="entry name" value="Lamin A/C globular tail domain"/>
    <property type="match status" value="2"/>
</dbReference>
<dbReference type="RefSeq" id="WP_267770759.1">
    <property type="nucleotide sequence ID" value="NZ_JAPNKE010000002.1"/>
</dbReference>
<dbReference type="EMBL" id="JAPNKE010000002">
    <property type="protein sequence ID" value="MCY1008110.1"/>
    <property type="molecule type" value="Genomic_DNA"/>
</dbReference>
<evidence type="ECO:0000256" key="1">
    <source>
        <dbReference type="SAM" id="MobiDB-lite"/>
    </source>
</evidence>
<name>A0A9X3IYJ9_9BACT</name>
<feature type="signal peptide" evidence="2">
    <location>
        <begin position="1"/>
        <end position="21"/>
    </location>
</feature>
<dbReference type="Gene3D" id="2.60.40.1260">
    <property type="entry name" value="Lamin Tail domain"/>
    <property type="match status" value="2"/>
</dbReference>
<organism evidence="4 5">
    <name type="scientific">Nannocystis pusilla</name>
    <dbReference type="NCBI Taxonomy" id="889268"/>
    <lineage>
        <taxon>Bacteria</taxon>
        <taxon>Pseudomonadati</taxon>
        <taxon>Myxococcota</taxon>
        <taxon>Polyangia</taxon>
        <taxon>Nannocystales</taxon>
        <taxon>Nannocystaceae</taxon>
        <taxon>Nannocystis</taxon>
    </lineage>
</organism>
<reference evidence="4" key="1">
    <citation type="submission" date="2022-11" db="EMBL/GenBank/DDBJ databases">
        <title>Minimal conservation of predation-associated metabolite biosynthetic gene clusters underscores biosynthetic potential of Myxococcota including descriptions for ten novel species: Archangium lansinium sp. nov., Myxococcus landrumus sp. nov., Nannocystis bai.</title>
        <authorList>
            <person name="Ahearne A."/>
            <person name="Stevens C."/>
            <person name="Phillips K."/>
        </authorList>
    </citation>
    <scope>NUCLEOTIDE SEQUENCE</scope>
    <source>
        <strain evidence="4">Na p29</strain>
    </source>
</reference>
<evidence type="ECO:0000259" key="3">
    <source>
        <dbReference type="PROSITE" id="PS51841"/>
    </source>
</evidence>
<dbReference type="Proteomes" id="UP001150924">
    <property type="component" value="Unassembled WGS sequence"/>
</dbReference>
<evidence type="ECO:0000313" key="4">
    <source>
        <dbReference type="EMBL" id="MCY1008110.1"/>
    </source>
</evidence>
<keyword evidence="5" id="KW-1185">Reference proteome</keyword>
<proteinExistence type="predicted"/>
<evidence type="ECO:0000256" key="2">
    <source>
        <dbReference type="SAM" id="SignalP"/>
    </source>
</evidence>
<feature type="domain" description="LTD" evidence="3">
    <location>
        <begin position="38"/>
        <end position="164"/>
    </location>
</feature>
<dbReference type="InterPro" id="IPR036415">
    <property type="entry name" value="Lamin_tail_dom_sf"/>
</dbReference>
<protein>
    <submittedName>
        <fullName evidence="4">Lamin tail domain-containing protein</fullName>
    </submittedName>
</protein>
<dbReference type="PROSITE" id="PS51841">
    <property type="entry name" value="LTD"/>
    <property type="match status" value="2"/>
</dbReference>
<evidence type="ECO:0000313" key="5">
    <source>
        <dbReference type="Proteomes" id="UP001150924"/>
    </source>
</evidence>